<evidence type="ECO:0000313" key="1">
    <source>
        <dbReference type="EMBL" id="MEK8029346.1"/>
    </source>
</evidence>
<proteinExistence type="predicted"/>
<organism evidence="1 2">
    <name type="scientific">Ideonella lacteola</name>
    <dbReference type="NCBI Taxonomy" id="2984193"/>
    <lineage>
        <taxon>Bacteria</taxon>
        <taxon>Pseudomonadati</taxon>
        <taxon>Pseudomonadota</taxon>
        <taxon>Betaproteobacteria</taxon>
        <taxon>Burkholderiales</taxon>
        <taxon>Sphaerotilaceae</taxon>
        <taxon>Ideonella</taxon>
    </lineage>
</organism>
<protein>
    <recommendedName>
        <fullName evidence="3">PhoU domain-containing protein</fullName>
    </recommendedName>
</protein>
<evidence type="ECO:0000313" key="2">
    <source>
        <dbReference type="Proteomes" id="UP001371218"/>
    </source>
</evidence>
<dbReference type="EMBL" id="JBBUTG010000001">
    <property type="protein sequence ID" value="MEK8029346.1"/>
    <property type="molecule type" value="Genomic_DNA"/>
</dbReference>
<reference evidence="1 2" key="1">
    <citation type="submission" date="2024-04" db="EMBL/GenBank/DDBJ databases">
        <title>Novel species of the genus Ideonella isolated from streams.</title>
        <authorList>
            <person name="Lu H."/>
        </authorList>
    </citation>
    <scope>NUCLEOTIDE SEQUENCE [LARGE SCALE GENOMIC DNA]</scope>
    <source>
        <strain evidence="1 2">DXS29W</strain>
    </source>
</reference>
<dbReference type="Proteomes" id="UP001371218">
    <property type="component" value="Unassembled WGS sequence"/>
</dbReference>
<accession>A0ABU9BHS2</accession>
<evidence type="ECO:0008006" key="3">
    <source>
        <dbReference type="Google" id="ProtNLM"/>
    </source>
</evidence>
<comment type="caution">
    <text evidence="1">The sequence shown here is derived from an EMBL/GenBank/DDBJ whole genome shotgun (WGS) entry which is preliminary data.</text>
</comment>
<name>A0ABU9BHS2_9BURK</name>
<gene>
    <name evidence="1" type="ORF">AACH06_00820</name>
</gene>
<dbReference type="RefSeq" id="WP_341423687.1">
    <property type="nucleotide sequence ID" value="NZ_JBBUTG010000001.1"/>
</dbReference>
<keyword evidence="2" id="KW-1185">Reference proteome</keyword>
<sequence length="88" mass="9955">MSQIALEQSIFGDMSNLELSLSEDSTGDRARAMVRYFQTIAEATERLLANAREEGQRHLVSRLLQGFKAAERIIRHVWEAIHGTTLVL</sequence>